<protein>
    <submittedName>
        <fullName evidence="12">AMT1-3 protein</fullName>
    </submittedName>
</protein>
<feature type="transmembrane region" description="Helical" evidence="10">
    <location>
        <begin position="467"/>
        <end position="483"/>
    </location>
</feature>
<name>A0A812PTB0_9DINO</name>
<evidence type="ECO:0000256" key="4">
    <source>
        <dbReference type="ARBA" id="ARBA00022692"/>
    </source>
</evidence>
<feature type="domain" description="RING-type" evidence="11">
    <location>
        <begin position="938"/>
        <end position="983"/>
    </location>
</feature>
<dbReference type="InterPro" id="IPR001841">
    <property type="entry name" value="Znf_RING"/>
</dbReference>
<organism evidence="12 13">
    <name type="scientific">Symbiodinium necroappetens</name>
    <dbReference type="NCBI Taxonomy" id="1628268"/>
    <lineage>
        <taxon>Eukaryota</taxon>
        <taxon>Sar</taxon>
        <taxon>Alveolata</taxon>
        <taxon>Dinophyceae</taxon>
        <taxon>Suessiales</taxon>
        <taxon>Symbiodiniaceae</taxon>
        <taxon>Symbiodinium</taxon>
    </lineage>
</organism>
<evidence type="ECO:0000256" key="8">
    <source>
        <dbReference type="PROSITE-ProRule" id="PRU00175"/>
    </source>
</evidence>
<evidence type="ECO:0000256" key="1">
    <source>
        <dbReference type="ARBA" id="ARBA00004141"/>
    </source>
</evidence>
<evidence type="ECO:0000313" key="12">
    <source>
        <dbReference type="EMBL" id="CAE7363510.1"/>
    </source>
</evidence>
<dbReference type="PANTHER" id="PTHR11730:SF6">
    <property type="entry name" value="AMMONIUM TRANSPORTER"/>
    <property type="match status" value="1"/>
</dbReference>
<feature type="transmembrane region" description="Helical" evidence="10">
    <location>
        <begin position="816"/>
        <end position="837"/>
    </location>
</feature>
<accession>A0A812PTB0</accession>
<feature type="transmembrane region" description="Helical" evidence="10">
    <location>
        <begin position="342"/>
        <end position="363"/>
    </location>
</feature>
<feature type="transmembrane region" description="Helical" evidence="10">
    <location>
        <begin position="113"/>
        <end position="130"/>
    </location>
</feature>
<gene>
    <name evidence="12" type="primary">AMT1-3</name>
    <name evidence="12" type="ORF">SNEC2469_LOCUS9623</name>
</gene>
<dbReference type="GO" id="GO:0008519">
    <property type="term" value="F:ammonium channel activity"/>
    <property type="evidence" value="ECO:0007669"/>
    <property type="project" value="InterPro"/>
</dbReference>
<keyword evidence="8" id="KW-0863">Zinc-finger</keyword>
<reference evidence="12" key="1">
    <citation type="submission" date="2021-02" db="EMBL/GenBank/DDBJ databases">
        <authorList>
            <person name="Dougan E. K."/>
            <person name="Rhodes N."/>
            <person name="Thang M."/>
            <person name="Chan C."/>
        </authorList>
    </citation>
    <scope>NUCLEOTIDE SEQUENCE</scope>
</reference>
<keyword evidence="7" id="KW-0924">Ammonia transport</keyword>
<dbReference type="Pfam" id="PF13639">
    <property type="entry name" value="zf-RING_2"/>
    <property type="match status" value="1"/>
</dbReference>
<evidence type="ECO:0000256" key="9">
    <source>
        <dbReference type="SAM" id="MobiDB-lite"/>
    </source>
</evidence>
<dbReference type="GO" id="GO:0097272">
    <property type="term" value="P:ammonium homeostasis"/>
    <property type="evidence" value="ECO:0007669"/>
    <property type="project" value="TreeGrafter"/>
</dbReference>
<dbReference type="OrthoDB" id="534912at2759"/>
<dbReference type="InterPro" id="IPR029020">
    <property type="entry name" value="Ammonium/urea_transptr"/>
</dbReference>
<dbReference type="Pfam" id="PF00909">
    <property type="entry name" value="Ammonium_transp"/>
    <property type="match status" value="2"/>
</dbReference>
<evidence type="ECO:0000256" key="2">
    <source>
        <dbReference type="ARBA" id="ARBA00005887"/>
    </source>
</evidence>
<dbReference type="PANTHER" id="PTHR11730">
    <property type="entry name" value="AMMONIUM TRANSPORTER"/>
    <property type="match status" value="1"/>
</dbReference>
<keyword evidence="3" id="KW-0813">Transport</keyword>
<keyword evidence="8" id="KW-0479">Metal-binding</keyword>
<keyword evidence="5 10" id="KW-1133">Transmembrane helix</keyword>
<feature type="transmembrane region" description="Helical" evidence="10">
    <location>
        <begin position="437"/>
        <end position="460"/>
    </location>
</feature>
<feature type="region of interest" description="Disordered" evidence="9">
    <location>
        <begin position="781"/>
        <end position="803"/>
    </location>
</feature>
<evidence type="ECO:0000256" key="3">
    <source>
        <dbReference type="ARBA" id="ARBA00022448"/>
    </source>
</evidence>
<feature type="transmembrane region" description="Helical" evidence="10">
    <location>
        <begin position="503"/>
        <end position="528"/>
    </location>
</feature>
<dbReference type="Proteomes" id="UP000601435">
    <property type="component" value="Unassembled WGS sequence"/>
</dbReference>
<dbReference type="SUPFAM" id="SSF57850">
    <property type="entry name" value="RING/U-box"/>
    <property type="match status" value="1"/>
</dbReference>
<dbReference type="Gene3D" id="1.10.3430.10">
    <property type="entry name" value="Ammonium transporter AmtB like domains"/>
    <property type="match status" value="2"/>
</dbReference>
<dbReference type="SUPFAM" id="SSF111352">
    <property type="entry name" value="Ammonium transporter"/>
    <property type="match status" value="2"/>
</dbReference>
<dbReference type="CDD" id="cd16473">
    <property type="entry name" value="RING-H2_RNF103"/>
    <property type="match status" value="1"/>
</dbReference>
<feature type="transmembrane region" description="Helical" evidence="10">
    <location>
        <begin position="17"/>
        <end position="36"/>
    </location>
</feature>
<dbReference type="InterPro" id="IPR024041">
    <property type="entry name" value="NH4_transpt_AmtB-like_dom"/>
</dbReference>
<evidence type="ECO:0000256" key="10">
    <source>
        <dbReference type="SAM" id="Phobius"/>
    </source>
</evidence>
<keyword evidence="6 10" id="KW-0472">Membrane</keyword>
<proteinExistence type="inferred from homology"/>
<keyword evidence="4 10" id="KW-0812">Transmembrane</keyword>
<dbReference type="InterPro" id="IPR013083">
    <property type="entry name" value="Znf_RING/FYVE/PHD"/>
</dbReference>
<evidence type="ECO:0000256" key="7">
    <source>
        <dbReference type="ARBA" id="ARBA00023177"/>
    </source>
</evidence>
<dbReference type="AlphaFoldDB" id="A0A812PTB0"/>
<evidence type="ECO:0000256" key="5">
    <source>
        <dbReference type="ARBA" id="ARBA00022989"/>
    </source>
</evidence>
<sequence length="989" mass="106904">MPSGETDLELEEGLQSLWLLLCTFLVVSMQLGFAMLEVGGVREAHRMTVLAKNVMDSVVTCLVFAATVRFLHLSLVLGPDGHIRFEKELSNWAFSATCATICSGSMAERAHMIAYLVHAGVIGVVVYPLLAEGAWGCDTNFFLYRELHGRFQKNVDYHDGAGSGVHSGMVAVREIVRLLGLAGDVVSILSILPLLSEVKFGHLIPARGEARKEKAASEEQGGGECARTTPPVWALCLLLVAELCSGAAFLNPSDKQARRAIGEVVRAQRNAEAGLEETMSGVVKLLDSKDVHELAKLLASVGGLAGTLCISALSGAGDTGGVGFGIRAAAAPLRTLLTAERFWGLLAVTALFLLGNWMALTTLVRKPAVWAACGNFGSLVRALAFAAAAGAQDSGPLSTWAMLSAAACVARISRLIVHEQLAPAVWISSWWSGSRLSVDPLVLTTLGLESWCLAVLLLILIRRPRKMLFLAAMTYPCIALAQGPPASQNFEAFVAPALQRGPIVMAVASALLVFVGGFPTMLCSLVLIQVHLSGGCAALAGSMLLGRRIMCKELDEDEECQSDERAESTLKVRRRWDGVQVDNWARRYDDEARDKLEFQHCSYLQVMGMFTLWVGWYGFNAGRLGGPCWGPAIITSMQNLDVGGDSGDMQHAVGSYVAGVVLSGMVAITAPCDVASPAASAVIGLLSGLLVYPACSRAMRWAKLDDPVDAVSVHAGSNAERVLATAFCTPDCDVLQSVPLMHIARAWLTEVPCSRTWFPNRRFQFTHLPFDRMSHGDIETAVGQRDDSPDVSGEASPPARTSTDRKLALMNPFSKFTCCLISAGLLLPFSVSIPGFASFRKEIIGASCLMIFLGTLVRMRLQRCRWEVMKAEVVPKRDIRRRLWATIMYDSLSAAEHEFHCMQIQSQDPRKAPTKQILDKASVLDPAPAKGMNEQSTCLCCLEDFEDSSVVALLPCGHIFHEDCIMAWTIAKRRASKGCPVCRQSFLVL</sequence>
<evidence type="ECO:0000313" key="13">
    <source>
        <dbReference type="Proteomes" id="UP000601435"/>
    </source>
</evidence>
<dbReference type="Gene3D" id="3.30.40.10">
    <property type="entry name" value="Zinc/RING finger domain, C3HC4 (zinc finger)"/>
    <property type="match status" value="1"/>
</dbReference>
<evidence type="ECO:0000256" key="6">
    <source>
        <dbReference type="ARBA" id="ARBA00023136"/>
    </source>
</evidence>
<dbReference type="GO" id="GO:0008270">
    <property type="term" value="F:zinc ion binding"/>
    <property type="evidence" value="ECO:0007669"/>
    <property type="project" value="UniProtKB-KW"/>
</dbReference>
<dbReference type="GO" id="GO:0005886">
    <property type="term" value="C:plasma membrane"/>
    <property type="evidence" value="ECO:0007669"/>
    <property type="project" value="TreeGrafter"/>
</dbReference>
<feature type="transmembrane region" description="Helical" evidence="10">
    <location>
        <begin position="674"/>
        <end position="695"/>
    </location>
</feature>
<dbReference type="EMBL" id="CAJNJA010015541">
    <property type="protein sequence ID" value="CAE7363510.1"/>
    <property type="molecule type" value="Genomic_DNA"/>
</dbReference>
<evidence type="ECO:0000259" key="11">
    <source>
        <dbReference type="PROSITE" id="PS50089"/>
    </source>
</evidence>
<feature type="transmembrane region" description="Helical" evidence="10">
    <location>
        <begin position="843"/>
        <end position="861"/>
    </location>
</feature>
<keyword evidence="13" id="KW-1185">Reference proteome</keyword>
<dbReference type="PROSITE" id="PS50089">
    <property type="entry name" value="ZF_RING_2"/>
    <property type="match status" value="1"/>
</dbReference>
<feature type="transmembrane region" description="Helical" evidence="10">
    <location>
        <begin position="369"/>
        <end position="390"/>
    </location>
</feature>
<comment type="caution">
    <text evidence="12">The sequence shown here is derived from an EMBL/GenBank/DDBJ whole genome shotgun (WGS) entry which is preliminary data.</text>
</comment>
<dbReference type="SMART" id="SM00184">
    <property type="entry name" value="RING"/>
    <property type="match status" value="1"/>
</dbReference>
<comment type="similarity">
    <text evidence="2">Belongs to the ammonia transporter channel (TC 1.A.11.2) family.</text>
</comment>
<feature type="transmembrane region" description="Helical" evidence="10">
    <location>
        <begin position="57"/>
        <end position="77"/>
    </location>
</feature>
<keyword evidence="8" id="KW-0862">Zinc</keyword>
<comment type="subcellular location">
    <subcellularLocation>
        <location evidence="1">Membrane</location>
        <topology evidence="1">Multi-pass membrane protein</topology>
    </subcellularLocation>
</comment>